<name>A0A6J5NCP3_9CAUD</name>
<accession>A0A6J5NCP3</accession>
<gene>
    <name evidence="1" type="ORF">UFOVP649_48</name>
</gene>
<organism evidence="1">
    <name type="scientific">uncultured Caudovirales phage</name>
    <dbReference type="NCBI Taxonomy" id="2100421"/>
    <lineage>
        <taxon>Viruses</taxon>
        <taxon>Duplodnaviria</taxon>
        <taxon>Heunggongvirae</taxon>
        <taxon>Uroviricota</taxon>
        <taxon>Caudoviricetes</taxon>
        <taxon>Peduoviridae</taxon>
        <taxon>Maltschvirus</taxon>
        <taxon>Maltschvirus maltsch</taxon>
    </lineage>
</organism>
<reference evidence="1" key="1">
    <citation type="submission" date="2020-04" db="EMBL/GenBank/DDBJ databases">
        <authorList>
            <person name="Chiriac C."/>
            <person name="Salcher M."/>
            <person name="Ghai R."/>
            <person name="Kavagutti S V."/>
        </authorList>
    </citation>
    <scope>NUCLEOTIDE SEQUENCE</scope>
</reference>
<evidence type="ECO:0000313" key="1">
    <source>
        <dbReference type="EMBL" id="CAB4154955.1"/>
    </source>
</evidence>
<dbReference type="EMBL" id="LR796624">
    <property type="protein sequence ID" value="CAB4154955.1"/>
    <property type="molecule type" value="Genomic_DNA"/>
</dbReference>
<sequence>MKTMTSASLVYVRTRTDHGPYFSPTKGKYQCSTLRDVIFHTRLAMEDGEDCIGVFHGEECKGIWRKEWEAEPDGEGGMERSESWYTFYRSSEKNNALLLGQF</sequence>
<proteinExistence type="predicted"/>
<protein>
    <submittedName>
        <fullName evidence="1">Uncharacterized protein</fullName>
    </submittedName>
</protein>